<accession>W9SG21</accession>
<name>W9SG21_9ROSA</name>
<protein>
    <submittedName>
        <fullName evidence="2">Uncharacterized protein</fullName>
    </submittedName>
</protein>
<sequence length="89" mass="10296">MPILALSDVQSSDKWCLQTPLVELNKSIPSFPSFVAGIVPTFFVSTRTWKRRRRWEEWRRPEKKESTLAITQVVSIDVAELAIGFNLFE</sequence>
<evidence type="ECO:0000256" key="1">
    <source>
        <dbReference type="SAM" id="Phobius"/>
    </source>
</evidence>
<keyword evidence="1" id="KW-1133">Transmembrane helix</keyword>
<proteinExistence type="predicted"/>
<gene>
    <name evidence="2" type="ORF">L484_028095</name>
</gene>
<dbReference type="AlphaFoldDB" id="W9SG21"/>
<organism evidence="2 3">
    <name type="scientific">Morus notabilis</name>
    <dbReference type="NCBI Taxonomy" id="981085"/>
    <lineage>
        <taxon>Eukaryota</taxon>
        <taxon>Viridiplantae</taxon>
        <taxon>Streptophyta</taxon>
        <taxon>Embryophyta</taxon>
        <taxon>Tracheophyta</taxon>
        <taxon>Spermatophyta</taxon>
        <taxon>Magnoliopsida</taxon>
        <taxon>eudicotyledons</taxon>
        <taxon>Gunneridae</taxon>
        <taxon>Pentapetalae</taxon>
        <taxon>rosids</taxon>
        <taxon>fabids</taxon>
        <taxon>Rosales</taxon>
        <taxon>Moraceae</taxon>
        <taxon>Moreae</taxon>
        <taxon>Morus</taxon>
    </lineage>
</organism>
<keyword evidence="1" id="KW-0472">Membrane</keyword>
<dbReference type="Proteomes" id="UP000030645">
    <property type="component" value="Unassembled WGS sequence"/>
</dbReference>
<evidence type="ECO:0000313" key="3">
    <source>
        <dbReference type="Proteomes" id="UP000030645"/>
    </source>
</evidence>
<feature type="transmembrane region" description="Helical" evidence="1">
    <location>
        <begin position="28"/>
        <end position="46"/>
    </location>
</feature>
<dbReference type="EMBL" id="KE346217">
    <property type="protein sequence ID" value="EXC30913.1"/>
    <property type="molecule type" value="Genomic_DNA"/>
</dbReference>
<reference evidence="3" key="1">
    <citation type="submission" date="2013-01" db="EMBL/GenBank/DDBJ databases">
        <title>Draft Genome Sequence of a Mulberry Tree, Morus notabilis C.K. Schneid.</title>
        <authorList>
            <person name="He N."/>
            <person name="Zhao S."/>
        </authorList>
    </citation>
    <scope>NUCLEOTIDE SEQUENCE</scope>
</reference>
<evidence type="ECO:0000313" key="2">
    <source>
        <dbReference type="EMBL" id="EXC30913.1"/>
    </source>
</evidence>
<keyword evidence="1" id="KW-0812">Transmembrane</keyword>
<keyword evidence="3" id="KW-1185">Reference proteome</keyword>